<organism evidence="1 2">
    <name type="scientific">Blautia intestinihominis</name>
    <dbReference type="NCBI Taxonomy" id="3133152"/>
    <lineage>
        <taxon>Bacteria</taxon>
        <taxon>Bacillati</taxon>
        <taxon>Bacillota</taxon>
        <taxon>Clostridia</taxon>
        <taxon>Lachnospirales</taxon>
        <taxon>Lachnospiraceae</taxon>
        <taxon>Blautia</taxon>
    </lineage>
</organism>
<dbReference type="Proteomes" id="UP001446032">
    <property type="component" value="Unassembled WGS sequence"/>
</dbReference>
<reference evidence="1 2" key="1">
    <citation type="submission" date="2024-03" db="EMBL/GenBank/DDBJ databases">
        <title>Human intestinal bacterial collection.</title>
        <authorList>
            <person name="Pauvert C."/>
            <person name="Hitch T.C.A."/>
            <person name="Clavel T."/>
        </authorList>
    </citation>
    <scope>NUCLEOTIDE SEQUENCE [LARGE SCALE GENOMIC DNA]</scope>
    <source>
        <strain evidence="1 2">CLA-AA-H95</strain>
    </source>
</reference>
<dbReference type="RefSeq" id="WP_158583625.1">
    <property type="nucleotide sequence ID" value="NZ_JBBMEI010000012.1"/>
</dbReference>
<evidence type="ECO:0000313" key="1">
    <source>
        <dbReference type="EMBL" id="MEQ2357849.1"/>
    </source>
</evidence>
<proteinExistence type="predicted"/>
<evidence type="ECO:0000313" key="2">
    <source>
        <dbReference type="Proteomes" id="UP001446032"/>
    </source>
</evidence>
<comment type="caution">
    <text evidence="1">The sequence shown here is derived from an EMBL/GenBank/DDBJ whole genome shotgun (WGS) entry which is preliminary data.</text>
</comment>
<dbReference type="EMBL" id="JBBMEI010000012">
    <property type="protein sequence ID" value="MEQ2357849.1"/>
    <property type="molecule type" value="Genomic_DNA"/>
</dbReference>
<sequence length="58" mass="6342">MTFDLFHQLLYLSSSQKDSSAFLQKLEHMTATDVAQAYASLQISSKNPLPASGMPHSA</sequence>
<gene>
    <name evidence="1" type="ORF">WMO75_05745</name>
</gene>
<accession>A0ABV1AI45</accession>
<keyword evidence="2" id="KW-1185">Reference proteome</keyword>
<protein>
    <submittedName>
        <fullName evidence="1">Uncharacterized protein</fullName>
    </submittedName>
</protein>
<name>A0ABV1AI45_9FIRM</name>